<keyword evidence="2" id="KW-0732">Signal</keyword>
<dbReference type="OrthoDB" id="5869227at2"/>
<feature type="signal peptide" evidence="2">
    <location>
        <begin position="1"/>
        <end position="22"/>
    </location>
</feature>
<dbReference type="AlphaFoldDB" id="F9S7V8"/>
<dbReference type="Proteomes" id="UP000004605">
    <property type="component" value="Unassembled WGS sequence"/>
</dbReference>
<dbReference type="EMBL" id="AFWF01000303">
    <property type="protein sequence ID" value="EGU31008.1"/>
    <property type="molecule type" value="Genomic_DNA"/>
</dbReference>
<evidence type="ECO:0000256" key="1">
    <source>
        <dbReference type="SAM" id="MobiDB-lite"/>
    </source>
</evidence>
<evidence type="ECO:0000256" key="2">
    <source>
        <dbReference type="SAM" id="SignalP"/>
    </source>
</evidence>
<organism evidence="3 4">
    <name type="scientific">Vibrio ichthyoenteri ATCC 700023</name>
    <dbReference type="NCBI Taxonomy" id="870968"/>
    <lineage>
        <taxon>Bacteria</taxon>
        <taxon>Pseudomonadati</taxon>
        <taxon>Pseudomonadota</taxon>
        <taxon>Gammaproteobacteria</taxon>
        <taxon>Vibrionales</taxon>
        <taxon>Vibrionaceae</taxon>
        <taxon>Vibrio</taxon>
    </lineage>
</organism>
<evidence type="ECO:0000313" key="3">
    <source>
        <dbReference type="EMBL" id="EGU31008.1"/>
    </source>
</evidence>
<proteinExistence type="predicted"/>
<name>F9S7V8_9VIBR</name>
<evidence type="ECO:0000313" key="4">
    <source>
        <dbReference type="Proteomes" id="UP000004605"/>
    </source>
</evidence>
<comment type="caution">
    <text evidence="3">The sequence shown here is derived from an EMBL/GenBank/DDBJ whole genome shotgun (WGS) entry which is preliminary data.</text>
</comment>
<feature type="region of interest" description="Disordered" evidence="1">
    <location>
        <begin position="206"/>
        <end position="239"/>
    </location>
</feature>
<feature type="chain" id="PRO_5003393673" evidence="2">
    <location>
        <begin position="23"/>
        <end position="495"/>
    </location>
</feature>
<reference evidence="3 4" key="1">
    <citation type="journal article" date="2012" name="Int. J. Syst. Evol. Microbiol.">
        <title>Vibrio caribbeanicus sp. nov., isolated from the marine sponge Scleritoderma cyanea.</title>
        <authorList>
            <person name="Hoffmann M."/>
            <person name="Monday S.R."/>
            <person name="Allard M.W."/>
            <person name="Strain E.A."/>
            <person name="Whittaker P."/>
            <person name="Naum M."/>
            <person name="McCarthy P.J."/>
            <person name="Lopez J.V."/>
            <person name="Fischer M."/>
            <person name="Brown E.W."/>
        </authorList>
    </citation>
    <scope>NUCLEOTIDE SEQUENCE [LARGE SCALE GENOMIC DNA]</scope>
    <source>
        <strain evidence="3 4">ATCC 700023</strain>
    </source>
</reference>
<protein>
    <submittedName>
        <fullName evidence="3">Uncharacterized protein</fullName>
    </submittedName>
</protein>
<accession>F9S7V8</accession>
<keyword evidence="4" id="KW-1185">Reference proteome</keyword>
<sequence>MNIKQIIVLLLASLGASFSAQSAIVQITSLDSNYFIEGCALSVGLTMDDNVFKNYCNGKTFVRFGSRKGAVLNMTYGDYRIGARYVDGNKAKQAVIGGMVYVSSCPAGQQMVNGVCEEPVVCEGDTVLNPDTGLCENIPFCDRQSTIDQIIDADNECHVQGGTFVAECNNGNDLIDPFLDLKCVMAADCVIGSAHWPECLADLDPTKPVTPPSGGFNPDNPDTSNPKPPGFDKPEPDDVIPEETTDTAVLEAIQNMNRDHNAAATALNTDLNTGFSDVNNKLSQLSKINNEIGVTIDKQMKQDFDIHEAEKQLLLQQTGAIMAGDSSIVGAINSQTDSASADTRAIISKLNETRPCDPNTDPLSCEGASGMNSTLVKTTTDQINDSVNSSFAVVEAEITQAANSYLDESRLSPIKGYMDSAADLAIRALPDIGDCTSFSLPSPFGGSIDFGCEFSVKFKAIASFLMYIYTLWTLIDILLNGVTPVSGTVPYLNRR</sequence>
<gene>
    <name evidence="3" type="ORF">VII00023_20727</name>
</gene>
<dbReference type="RefSeq" id="WP_006714566.1">
    <property type="nucleotide sequence ID" value="NZ_AFWF01000303.1"/>
</dbReference>